<dbReference type="Gene3D" id="3.30.460.10">
    <property type="entry name" value="Beta Polymerase, domain 2"/>
    <property type="match status" value="1"/>
</dbReference>
<reference evidence="2" key="2">
    <citation type="submission" date="2021-04" db="EMBL/GenBank/DDBJ databases">
        <authorList>
            <person name="Gilroy R."/>
        </authorList>
    </citation>
    <scope>NUCLEOTIDE SEQUENCE</scope>
    <source>
        <strain evidence="2">CHK179-28034</strain>
    </source>
</reference>
<dbReference type="PANTHER" id="PTHR33933">
    <property type="entry name" value="NUCLEOTIDYLTRANSFERASE"/>
    <property type="match status" value="1"/>
</dbReference>
<dbReference type="CDD" id="cd05403">
    <property type="entry name" value="NT_KNTase_like"/>
    <property type="match status" value="1"/>
</dbReference>
<evidence type="ECO:0000259" key="1">
    <source>
        <dbReference type="Pfam" id="PF18765"/>
    </source>
</evidence>
<dbReference type="InterPro" id="IPR041633">
    <property type="entry name" value="Polbeta"/>
</dbReference>
<dbReference type="PANTHER" id="PTHR33933:SF1">
    <property type="entry name" value="PROTEIN ADENYLYLTRANSFERASE MNTA-RELATED"/>
    <property type="match status" value="1"/>
</dbReference>
<organism evidence="2 3">
    <name type="scientific">Candidatus Anaerobutyricum stercoris</name>
    <dbReference type="NCBI Taxonomy" id="2838457"/>
    <lineage>
        <taxon>Bacteria</taxon>
        <taxon>Bacillati</taxon>
        <taxon>Bacillota</taxon>
        <taxon>Clostridia</taxon>
        <taxon>Lachnospirales</taxon>
        <taxon>Lachnospiraceae</taxon>
        <taxon>Anaerobutyricum</taxon>
    </lineage>
</organism>
<proteinExistence type="predicted"/>
<reference evidence="2" key="1">
    <citation type="journal article" date="2021" name="PeerJ">
        <title>Extensive microbial diversity within the chicken gut microbiome revealed by metagenomics and culture.</title>
        <authorList>
            <person name="Gilroy R."/>
            <person name="Ravi A."/>
            <person name="Getino M."/>
            <person name="Pursley I."/>
            <person name="Horton D.L."/>
            <person name="Alikhan N.F."/>
            <person name="Baker D."/>
            <person name="Gharbi K."/>
            <person name="Hall N."/>
            <person name="Watson M."/>
            <person name="Adriaenssens E.M."/>
            <person name="Foster-Nyarko E."/>
            <person name="Jarju S."/>
            <person name="Secka A."/>
            <person name="Antonio M."/>
            <person name="Oren A."/>
            <person name="Chaudhuri R.R."/>
            <person name="La Ragione R."/>
            <person name="Hildebrand F."/>
            <person name="Pallen M.J."/>
        </authorList>
    </citation>
    <scope>NUCLEOTIDE SEQUENCE</scope>
    <source>
        <strain evidence="2">CHK179-28034</strain>
    </source>
</reference>
<dbReference type="Proteomes" id="UP000824049">
    <property type="component" value="Unassembled WGS sequence"/>
</dbReference>
<dbReference type="EMBL" id="DXBR01000100">
    <property type="protein sequence ID" value="HIZ40426.1"/>
    <property type="molecule type" value="Genomic_DNA"/>
</dbReference>
<name>A0A9D2EN65_9FIRM</name>
<dbReference type="InterPro" id="IPR052548">
    <property type="entry name" value="Type_VII_TA_antitoxin"/>
</dbReference>
<gene>
    <name evidence="2" type="ORF">H9968_11020</name>
</gene>
<evidence type="ECO:0000313" key="3">
    <source>
        <dbReference type="Proteomes" id="UP000824049"/>
    </source>
</evidence>
<dbReference type="SUPFAM" id="SSF81301">
    <property type="entry name" value="Nucleotidyltransferase"/>
    <property type="match status" value="1"/>
</dbReference>
<feature type="domain" description="Polymerase beta nucleotidyltransferase" evidence="1">
    <location>
        <begin position="31"/>
        <end position="122"/>
    </location>
</feature>
<dbReference type="AlphaFoldDB" id="A0A9D2EN65"/>
<comment type="caution">
    <text evidence="2">The sequence shown here is derived from an EMBL/GenBank/DDBJ whole genome shotgun (WGS) entry which is preliminary data.</text>
</comment>
<evidence type="ECO:0000313" key="2">
    <source>
        <dbReference type="EMBL" id="HIZ40426.1"/>
    </source>
</evidence>
<accession>A0A9D2EN65</accession>
<sequence>MLLYHKMKKESLQGINRSCQVSARQLQAIKNCIAIIKETGFSLQKIILFGSCARSQSRYESDIDLLVVVKEIPSTKDILHIKAELNIQIPIDVDLKIVSDEMFSKNDDFFLNKIKRDGVILWQN</sequence>
<protein>
    <submittedName>
        <fullName evidence="2">Nucleotidyltransferase domain-containing protein</fullName>
    </submittedName>
</protein>
<dbReference type="Pfam" id="PF18765">
    <property type="entry name" value="Polbeta"/>
    <property type="match status" value="1"/>
</dbReference>
<dbReference type="InterPro" id="IPR043519">
    <property type="entry name" value="NT_sf"/>
</dbReference>